<proteinExistence type="predicted"/>
<dbReference type="Proteomes" id="UP001286313">
    <property type="component" value="Unassembled WGS sequence"/>
</dbReference>
<organism evidence="3 4">
    <name type="scientific">Petrolisthes cinctipes</name>
    <name type="common">Flat porcelain crab</name>
    <dbReference type="NCBI Taxonomy" id="88211"/>
    <lineage>
        <taxon>Eukaryota</taxon>
        <taxon>Metazoa</taxon>
        <taxon>Ecdysozoa</taxon>
        <taxon>Arthropoda</taxon>
        <taxon>Crustacea</taxon>
        <taxon>Multicrustacea</taxon>
        <taxon>Malacostraca</taxon>
        <taxon>Eumalacostraca</taxon>
        <taxon>Eucarida</taxon>
        <taxon>Decapoda</taxon>
        <taxon>Pleocyemata</taxon>
        <taxon>Anomura</taxon>
        <taxon>Galatheoidea</taxon>
        <taxon>Porcellanidae</taxon>
        <taxon>Petrolisthes</taxon>
    </lineage>
</organism>
<protein>
    <recommendedName>
        <fullName evidence="2">Mutator-like transposase domain-containing protein</fullName>
    </recommendedName>
</protein>
<feature type="compositionally biased region" description="Basic and acidic residues" evidence="1">
    <location>
        <begin position="53"/>
        <end position="71"/>
    </location>
</feature>
<gene>
    <name evidence="3" type="ORF">Pcinc_006865</name>
</gene>
<feature type="compositionally biased region" description="Basic residues" evidence="1">
    <location>
        <begin position="7"/>
        <end position="24"/>
    </location>
</feature>
<feature type="compositionally biased region" description="Basic and acidic residues" evidence="1">
    <location>
        <begin position="203"/>
        <end position="214"/>
    </location>
</feature>
<dbReference type="AlphaFoldDB" id="A0AAE1G9N3"/>
<evidence type="ECO:0000313" key="3">
    <source>
        <dbReference type="EMBL" id="KAK3889123.1"/>
    </source>
</evidence>
<dbReference type="EMBL" id="JAWQEG010000504">
    <property type="protein sequence ID" value="KAK3889123.1"/>
    <property type="molecule type" value="Genomic_DNA"/>
</dbReference>
<sequence length="214" mass="23984">MPPKKITLLRKAKGRLLYKRKLEKRRNESETRPGSSPPSPPPPGSPPPPPVEPSREDLVNKKDKRTLDIRKKLLNNNNSTQVSADIEVSYDGSWMTSGHKSKIGAAFVIDCFTGSVVDYLVLSSYCGTCTVLSRKKISSDERKKLKEKHQSKCKVNYTGSSGGMEKEAAVTLWKSSSETLEVQKVFEGKRSTPRPAKKRKRTTTKEEHYKSGDF</sequence>
<reference evidence="3" key="1">
    <citation type="submission" date="2023-10" db="EMBL/GenBank/DDBJ databases">
        <title>Genome assemblies of two species of porcelain crab, Petrolisthes cinctipes and Petrolisthes manimaculis (Anomura: Porcellanidae).</title>
        <authorList>
            <person name="Angst P."/>
        </authorList>
    </citation>
    <scope>NUCLEOTIDE SEQUENCE</scope>
    <source>
        <strain evidence="3">PB745_01</strain>
        <tissue evidence="3">Gill</tissue>
    </source>
</reference>
<evidence type="ECO:0000259" key="2">
    <source>
        <dbReference type="Pfam" id="PF20700"/>
    </source>
</evidence>
<comment type="caution">
    <text evidence="3">The sequence shown here is derived from an EMBL/GenBank/DDBJ whole genome shotgun (WGS) entry which is preliminary data.</text>
</comment>
<evidence type="ECO:0000313" key="4">
    <source>
        <dbReference type="Proteomes" id="UP001286313"/>
    </source>
</evidence>
<feature type="region of interest" description="Disordered" evidence="1">
    <location>
        <begin position="1"/>
        <end position="73"/>
    </location>
</feature>
<dbReference type="Pfam" id="PF20700">
    <property type="entry name" value="Mutator"/>
    <property type="match status" value="1"/>
</dbReference>
<evidence type="ECO:0000256" key="1">
    <source>
        <dbReference type="SAM" id="MobiDB-lite"/>
    </source>
</evidence>
<dbReference type="InterPro" id="IPR049012">
    <property type="entry name" value="Mutator_transp_dom"/>
</dbReference>
<feature type="domain" description="Mutator-like transposase" evidence="2">
    <location>
        <begin position="75"/>
        <end position="179"/>
    </location>
</feature>
<accession>A0AAE1G9N3</accession>
<feature type="compositionally biased region" description="Basic residues" evidence="1">
    <location>
        <begin position="191"/>
        <end position="202"/>
    </location>
</feature>
<name>A0AAE1G9N3_PETCI</name>
<feature type="region of interest" description="Disordered" evidence="1">
    <location>
        <begin position="185"/>
        <end position="214"/>
    </location>
</feature>
<feature type="compositionally biased region" description="Pro residues" evidence="1">
    <location>
        <begin position="35"/>
        <end position="52"/>
    </location>
</feature>
<keyword evidence="4" id="KW-1185">Reference proteome</keyword>